<reference evidence="2 3" key="1">
    <citation type="journal article" date="2016" name="Genome Biol. Evol.">
        <title>Divergent and convergent evolution of fungal pathogenicity.</title>
        <authorList>
            <person name="Shang Y."/>
            <person name="Xiao G."/>
            <person name="Zheng P."/>
            <person name="Cen K."/>
            <person name="Zhan S."/>
            <person name="Wang C."/>
        </authorList>
    </citation>
    <scope>NUCLEOTIDE SEQUENCE [LARGE SCALE GENOMIC DNA]</scope>
    <source>
        <strain evidence="2 3">RCEF 264</strain>
    </source>
</reference>
<dbReference type="Proteomes" id="UP000076874">
    <property type="component" value="Unassembled WGS sequence"/>
</dbReference>
<evidence type="ECO:0000256" key="1">
    <source>
        <dbReference type="SAM" id="MobiDB-lite"/>
    </source>
</evidence>
<organism evidence="2 3">
    <name type="scientific">Niveomyces insectorum RCEF 264</name>
    <dbReference type="NCBI Taxonomy" id="1081102"/>
    <lineage>
        <taxon>Eukaryota</taxon>
        <taxon>Fungi</taxon>
        <taxon>Dikarya</taxon>
        <taxon>Ascomycota</taxon>
        <taxon>Pezizomycotina</taxon>
        <taxon>Sordariomycetes</taxon>
        <taxon>Hypocreomycetidae</taxon>
        <taxon>Hypocreales</taxon>
        <taxon>Cordycipitaceae</taxon>
        <taxon>Niveomyces</taxon>
    </lineage>
</organism>
<feature type="compositionally biased region" description="Acidic residues" evidence="1">
    <location>
        <begin position="293"/>
        <end position="321"/>
    </location>
</feature>
<name>A0A167W8Y0_9HYPO</name>
<feature type="compositionally biased region" description="Basic and acidic residues" evidence="1">
    <location>
        <begin position="322"/>
        <end position="335"/>
    </location>
</feature>
<sequence length="454" mass="50619">MPGYVERDECEDLRRMFLPRVTHQGREKLQGRSPRNAYVHGILKHYGVHFTESEITGTGEARLRKALLAGECDKVPDRNARLRDDMHAEWLDKLTPAALSHCPKWIGDKYFLTAGQPDRTKTTSVVGIPTNRYSMHTTVEICKEAAVISGLHHAQALGPKTTVVFMGWDKAAVDKAAVDKAADGHPPKETKKLEAAQKALDKKRDQQHQAYLDTLAAKQGPHTYSPVGKYIVRCPEIEDQWPDDAKRLTLSIRPTPTPELFEADFHFGVIEGIMVLSTSADRLELRMAALGEVDSEDDEDEEEDDDDGDEEGEKEVDEDESKEEHSTGDGGHPSEDVVVSPTGPKRLAEACETNHPAKKAKLDAPARPPPYLVRLKCRETLEGEIQPYVCKGSITFDDQSLVSFTAQAGLAFVGTEPFTGRKVSDDVGRGKHSWHEFSWEAFEFEKGRWHSGGW</sequence>
<feature type="region of interest" description="Disordered" evidence="1">
    <location>
        <begin position="290"/>
        <end position="341"/>
    </location>
</feature>
<proteinExistence type="predicted"/>
<evidence type="ECO:0000313" key="3">
    <source>
        <dbReference type="Proteomes" id="UP000076874"/>
    </source>
</evidence>
<dbReference type="STRING" id="1081102.A0A167W8Y0"/>
<comment type="caution">
    <text evidence="2">The sequence shown here is derived from an EMBL/GenBank/DDBJ whole genome shotgun (WGS) entry which is preliminary data.</text>
</comment>
<accession>A0A167W8Y0</accession>
<evidence type="ECO:0000313" key="2">
    <source>
        <dbReference type="EMBL" id="OAA63483.1"/>
    </source>
</evidence>
<gene>
    <name evidence="2" type="ORF">SPI_03646</name>
</gene>
<dbReference type="EMBL" id="AZHD01000005">
    <property type="protein sequence ID" value="OAA63483.1"/>
    <property type="molecule type" value="Genomic_DNA"/>
</dbReference>
<keyword evidence="3" id="KW-1185">Reference proteome</keyword>
<dbReference type="OrthoDB" id="5149337at2759"/>
<dbReference type="AlphaFoldDB" id="A0A167W8Y0"/>
<protein>
    <submittedName>
        <fullName evidence="2">Uncharacterized protein</fullName>
    </submittedName>
</protein>